<dbReference type="AlphaFoldDB" id="A0A8T0DV25"/>
<proteinExistence type="predicted"/>
<dbReference type="Proteomes" id="UP000699462">
    <property type="component" value="Unassembled WGS sequence"/>
</dbReference>
<dbReference type="EMBL" id="JTDF01001121">
    <property type="protein sequence ID" value="KAF8570461.1"/>
    <property type="molecule type" value="Genomic_DNA"/>
</dbReference>
<evidence type="ECO:0000313" key="2">
    <source>
        <dbReference type="EMBL" id="KAF8570461.1"/>
    </source>
</evidence>
<evidence type="ECO:0000256" key="1">
    <source>
        <dbReference type="SAM" id="Coils"/>
    </source>
</evidence>
<organism evidence="2 3">
    <name type="scientific">Paragonimus westermani</name>
    <dbReference type="NCBI Taxonomy" id="34504"/>
    <lineage>
        <taxon>Eukaryota</taxon>
        <taxon>Metazoa</taxon>
        <taxon>Spiralia</taxon>
        <taxon>Lophotrochozoa</taxon>
        <taxon>Platyhelminthes</taxon>
        <taxon>Trematoda</taxon>
        <taxon>Digenea</taxon>
        <taxon>Plagiorchiida</taxon>
        <taxon>Troglotremata</taxon>
        <taxon>Troglotrematidae</taxon>
        <taxon>Paragonimus</taxon>
    </lineage>
</organism>
<keyword evidence="3" id="KW-1185">Reference proteome</keyword>
<keyword evidence="1" id="KW-0175">Coiled coil</keyword>
<name>A0A8T0DV25_9TREM</name>
<accession>A0A8T0DV25</accession>
<reference evidence="2 3" key="1">
    <citation type="submission" date="2019-07" db="EMBL/GenBank/DDBJ databases">
        <title>Annotation for the trematode Paragonimus westermani.</title>
        <authorList>
            <person name="Choi Y.-J."/>
        </authorList>
    </citation>
    <scope>NUCLEOTIDE SEQUENCE [LARGE SCALE GENOMIC DNA]</scope>
    <source>
        <strain evidence="2">180907_Pwestermani</strain>
    </source>
</reference>
<feature type="coiled-coil region" evidence="1">
    <location>
        <begin position="332"/>
        <end position="359"/>
    </location>
</feature>
<comment type="caution">
    <text evidence="2">The sequence shown here is derived from an EMBL/GenBank/DDBJ whole genome shotgun (WGS) entry which is preliminary data.</text>
</comment>
<gene>
    <name evidence="2" type="ORF">P879_00242</name>
</gene>
<evidence type="ECO:0000313" key="3">
    <source>
        <dbReference type="Proteomes" id="UP000699462"/>
    </source>
</evidence>
<sequence>METSSYTARRLLISSDTLKNLRSQCEWIRDVTYQLWSLHPIASRLLAHLAKLYEELSLVSKISQPSSDLYREPTLWNCVFQFNWARLVDWTRCVVLELHHQADIIENSEVPLNVYQKWLPIFRERLLAVHTPASNHEINVDFIGKEVDKLDFLYLELIGEKGCQLEEIHRELQWIRGDLSTNNNGLLLDRLLDREQRLWSAYQSLKSQLEQRRHLACQQFIQFVERLLVERTSADQIQLQQAICNFTRWFYVQYRKTQQYVSEPLTSSSLSELNKHLLHWTEVYVRLQTRFPVLLQLASLFNLMDSDRFRLSELVGDWLNLMKVTDTVRQKLSDLRDGYQKLTSDIRQLNLELSEFRRYSDFHSVGLNYTLVTYGLLDNSPHLHQLLTKWRSDLFKRLKLLKLSLLKLTSSSVVHQLSEPGTCPKTTDLTVRVVIEPRDLNDRIRELDRWLCTTKRQLDHHEKAILNNWHQWETIESALDRSEGELDFLIQSVSHFQPLPLIENHSECPWKYLLCSVGRIRHLITDRMGCWRTHSESEKRPASEIANEWSTSSEFYSKYVNTGGRLISYLQKVDRPTELITDVIQYIRSRLDVYSEIRTDLFRKVAIADKTLQQLLDQTREFSRLSTLCQQSLSYCTQKTCHQLIDKDPDVEGLDTYPIVKSNEIPSFTQLVQLGFHQSVLADSSSKEGPLGRLNSLVNEITNTADSQTSAYFHSAVHSLVKSYYGLYNLTTLGLKESQQKRLFWCYYERAAGELKLHSGYYFPPYNRNEYSEVLSKLFTLRTELTTLVLQIGSPSVPADTDTVLSNPSIAELTTRIQLNDFNGIAGTELQPEAEMIQINNGKWTLDSLARSCADQEVCTENVIWKSTCSLFAVD</sequence>
<dbReference type="OrthoDB" id="6266647at2759"/>
<protein>
    <submittedName>
        <fullName evidence="2">Uncharacterized protein</fullName>
    </submittedName>
</protein>